<feature type="compositionally biased region" description="Gly residues" evidence="8">
    <location>
        <begin position="801"/>
        <end position="825"/>
    </location>
</feature>
<dbReference type="GO" id="GO:0030514">
    <property type="term" value="P:negative regulation of BMP signaling pathway"/>
    <property type="evidence" value="ECO:0007669"/>
    <property type="project" value="TreeGrafter"/>
</dbReference>
<proteinExistence type="inferred from homology"/>
<dbReference type="InterPro" id="IPR023216">
    <property type="entry name" value="Tscrpt_reg_SKI_SnoN"/>
</dbReference>
<dbReference type="CTD" id="390598"/>
<evidence type="ECO:0000256" key="7">
    <source>
        <dbReference type="SAM" id="Coils"/>
    </source>
</evidence>
<dbReference type="GeneID" id="106729510"/>
<feature type="compositionally biased region" description="Acidic residues" evidence="8">
    <location>
        <begin position="1037"/>
        <end position="1046"/>
    </location>
</feature>
<dbReference type="FunFam" id="3.10.390.10:FF:000001">
    <property type="entry name" value="SKI family transcriptional corepressor 1"/>
    <property type="match status" value="1"/>
</dbReference>
<feature type="compositionally biased region" description="Low complexity" evidence="8">
    <location>
        <begin position="408"/>
        <end position="423"/>
    </location>
</feature>
<dbReference type="GO" id="GO:0046332">
    <property type="term" value="F:SMAD binding"/>
    <property type="evidence" value="ECO:0007669"/>
    <property type="project" value="InterPro"/>
</dbReference>
<feature type="compositionally biased region" description="Polar residues" evidence="8">
    <location>
        <begin position="1208"/>
        <end position="1219"/>
    </location>
</feature>
<evidence type="ECO:0000256" key="3">
    <source>
        <dbReference type="ARBA" id="ARBA00022491"/>
    </source>
</evidence>
<feature type="region of interest" description="Disordered" evidence="8">
    <location>
        <begin position="1"/>
        <end position="153"/>
    </location>
</feature>
<dbReference type="GO" id="GO:0000981">
    <property type="term" value="F:DNA-binding transcription factor activity, RNA polymerase II-specific"/>
    <property type="evidence" value="ECO:0007669"/>
    <property type="project" value="TreeGrafter"/>
</dbReference>
<sequence length="1349" mass="140131">MGEGGSARHCQRKSVEQWEQEGTREPARRQPTAARAGSRRGPGSVPEARQTPKTVPGPGPNFHIEGLGRLHFEPPEASQPKHRSEESSAERSAGLASDSQELGLGVRNQECVASGKFGPSGIFSLPASSRARAEPSPDPKYPLPGDHCPSGERRRLPRLLQRALGLSPVETRAGEQGAVRSLVLNGDAGVTLHRPGLGDTLASSEAVPRVPSSPRRRKRHKGEVEESGDEPQRNWSLGGERACNLEQERKRGGGGEGDPTPLAAEDLWRRPSSKDRLRSSLLPLSLVRAPGAGRRAQVCGRLPGVRRPRGCGEAAGAARGPRARGPREGASDCAISGCGAPARSCQARQPRAGLITRVVTAPCPSPRHALQASASVSGLSGASGATAQGTEPGGSRTPARRSSRRAPRLTARPAPAAAARSGGMEALTTQLGPGREGNSSPNSKQELQPYSGSSALKPNQVGETSLYGVPIVSLVIDGQERLCLAQISNTLLKNYSYNEIHNRRVALGITCVQCTPVQLEILRRAGAMPISSRRCGMITKREAERLCKSFLGEHKPPKLPENFAFDVVHECAWGSRGSFIPARYNSSRAKCIKCGYCSMYFSPNKFIFHSHRTPDAKYTQPDAANFNSWRRHLKLSDKSATDELSHAWEDVKAMFNGGTRKRTFSLQGGGGGGSNGGSGGQGKGGAGGGGSGPGCGAEMAPGPPPHKSLRCGEDEAGGPPGPPPPHPQRGLGLAAGAAGPAGPGGPGGSAGVRSYPVIPVPSKGFGLLQKLPPPLFPHPYGFPTAFGLCPKKDDPVLGTGEPKGGPGAGSGGGGGTGGGTGGPGIGHLPPGAGAGPNGGAMFWGHQPSGAAKDAAAVAAAAAAATVYPTFPMFWPAAGSLPVPPYPATQSQAKAVAAAVAAAAAAAAAAAGGGGPEPLDGAEPAKEGGLGAEERCPSALSRGPLDEDGTDEALPPPLAPLPPPPPPPTRKGSYVSAFRPVVKDAESIAKLYGSARDAYGGGPARGPGPGAGAGDGYVSPDFLSEGSSSYHSASPDVDTADEPEVDVESNRFPDEEGAPDEGEPGVPGAPSTGGGPDGEQPAGPPSTTSSGADGPTDSPDGGSPRPRRRPGLPPTSRSAFGDLATDDMVRRPETSPPSGGYELREPCGPLGGPAPAKVYAPERDEHVKSAAAALGPAASYLCTPEAHEPDKEDNHSTADDLETRKSYPDQRSISQPSPANTDRGEDGLTLDVTGTQLVEKDIENLARDELQKLLLEQMELRKKLEREFQSLKDNFQDQMKRELAYREEMVQQLQIVRDTLCNELDQERKARYAIQQKLKEAHDALHHFSCKMLTPRHCTGNCSFKPPLLP</sequence>
<feature type="region of interest" description="Disordered" evidence="8">
    <location>
        <begin position="372"/>
        <end position="455"/>
    </location>
</feature>
<feature type="compositionally biased region" description="Polar residues" evidence="8">
    <location>
        <begin position="427"/>
        <end position="455"/>
    </location>
</feature>
<keyword evidence="6" id="KW-0539">Nucleus</keyword>
<dbReference type="InterPro" id="IPR014890">
    <property type="entry name" value="c-SKI_SMAD4-bd_dom"/>
</dbReference>
<feature type="region of interest" description="Disordered" evidence="8">
    <location>
        <begin position="793"/>
        <end position="838"/>
    </location>
</feature>
<dbReference type="GO" id="GO:0005634">
    <property type="term" value="C:nucleus"/>
    <property type="evidence" value="ECO:0007669"/>
    <property type="project" value="UniProtKB-SubCell"/>
</dbReference>
<dbReference type="Gene3D" id="3.10.390.10">
    <property type="entry name" value="SAND domain-like"/>
    <property type="match status" value="1"/>
</dbReference>
<feature type="compositionally biased region" description="Low complexity" evidence="8">
    <location>
        <begin position="202"/>
        <end position="213"/>
    </location>
</feature>
<feature type="compositionally biased region" description="Basic and acidic residues" evidence="8">
    <location>
        <begin position="266"/>
        <end position="275"/>
    </location>
</feature>
<dbReference type="InterPro" id="IPR037000">
    <property type="entry name" value="Ski_DNA-bd_sf"/>
</dbReference>
<evidence type="ECO:0000256" key="4">
    <source>
        <dbReference type="ARBA" id="ARBA00023015"/>
    </source>
</evidence>
<feature type="region of interest" description="Disordered" evidence="8">
    <location>
        <begin position="195"/>
        <end position="275"/>
    </location>
</feature>
<dbReference type="InterPro" id="IPR010919">
    <property type="entry name" value="SAND-like_dom_sf"/>
</dbReference>
<dbReference type="KEGG" id="cfr:106729510"/>
<dbReference type="InterPro" id="IPR009061">
    <property type="entry name" value="DNA-bd_dom_put_sf"/>
</dbReference>
<feature type="compositionally biased region" description="Basic residues" evidence="8">
    <location>
        <begin position="398"/>
        <end position="407"/>
    </location>
</feature>
<dbReference type="Gene3D" id="3.10.260.20">
    <property type="entry name" value="Ski"/>
    <property type="match status" value="1"/>
</dbReference>
<dbReference type="GO" id="GO:0005737">
    <property type="term" value="C:cytoplasm"/>
    <property type="evidence" value="ECO:0007669"/>
    <property type="project" value="TreeGrafter"/>
</dbReference>
<evidence type="ECO:0000313" key="11">
    <source>
        <dbReference type="RefSeq" id="XP_032336755.1"/>
    </source>
</evidence>
<feature type="compositionally biased region" description="Gly residues" evidence="8">
    <location>
        <begin position="998"/>
        <end position="1014"/>
    </location>
</feature>
<feature type="compositionally biased region" description="Gly residues" evidence="8">
    <location>
        <begin position="667"/>
        <end position="695"/>
    </location>
</feature>
<feature type="domain" description="c-SKI SMAD4-binding" evidence="9">
    <location>
        <begin position="564"/>
        <end position="656"/>
    </location>
</feature>
<feature type="compositionally biased region" description="Basic and acidic residues" evidence="8">
    <location>
        <begin position="13"/>
        <end position="28"/>
    </location>
</feature>
<dbReference type="SMART" id="SM01046">
    <property type="entry name" value="c-SKI_SMAD_bind"/>
    <property type="match status" value="1"/>
</dbReference>
<evidence type="ECO:0000256" key="2">
    <source>
        <dbReference type="ARBA" id="ARBA00009513"/>
    </source>
</evidence>
<keyword evidence="10" id="KW-1185">Reference proteome</keyword>
<accession>A0A8B8T3B2</accession>
<name>A0A8B8T3B2_CAMFR</name>
<dbReference type="GO" id="GO:0000122">
    <property type="term" value="P:negative regulation of transcription by RNA polymerase II"/>
    <property type="evidence" value="ECO:0007669"/>
    <property type="project" value="TreeGrafter"/>
</dbReference>
<evidence type="ECO:0000256" key="8">
    <source>
        <dbReference type="SAM" id="MobiDB-lite"/>
    </source>
</evidence>
<evidence type="ECO:0000313" key="10">
    <source>
        <dbReference type="Proteomes" id="UP000694856"/>
    </source>
</evidence>
<evidence type="ECO:0000256" key="1">
    <source>
        <dbReference type="ARBA" id="ARBA00004123"/>
    </source>
</evidence>
<dbReference type="SUPFAM" id="SSF46955">
    <property type="entry name" value="Putative DNA-binding domain"/>
    <property type="match status" value="1"/>
</dbReference>
<evidence type="ECO:0000259" key="9">
    <source>
        <dbReference type="SMART" id="SM01046"/>
    </source>
</evidence>
<evidence type="ECO:0000256" key="6">
    <source>
        <dbReference type="ARBA" id="ARBA00023242"/>
    </source>
</evidence>
<feature type="coiled-coil region" evidence="7">
    <location>
        <begin position="1246"/>
        <end position="1280"/>
    </location>
</feature>
<protein>
    <submittedName>
        <fullName evidence="11">SKI family transcriptional corepressor 1</fullName>
    </submittedName>
</protein>
<dbReference type="PANTHER" id="PTHR10005:SF8">
    <property type="entry name" value="SKI FAMILY TRANSCRIPTIONAL COREPRESSOR 1"/>
    <property type="match status" value="1"/>
</dbReference>
<comment type="subcellular location">
    <subcellularLocation>
        <location evidence="1">Nucleus</location>
    </subcellularLocation>
</comment>
<feature type="region of interest" description="Disordered" evidence="8">
    <location>
        <begin position="994"/>
        <end position="1227"/>
    </location>
</feature>
<dbReference type="InterPro" id="IPR003380">
    <property type="entry name" value="SKI/SNO/DAC"/>
</dbReference>
<dbReference type="GO" id="GO:0000978">
    <property type="term" value="F:RNA polymerase II cis-regulatory region sequence-specific DNA binding"/>
    <property type="evidence" value="ECO:0007669"/>
    <property type="project" value="TreeGrafter"/>
</dbReference>
<gene>
    <name evidence="11" type="primary">SKOR1</name>
</gene>
<dbReference type="FunFam" id="3.10.260.20:FF:000003">
    <property type="entry name" value="SKI family transcriptional corepressor 1 homolog-B-like"/>
    <property type="match status" value="1"/>
</dbReference>
<feature type="region of interest" description="Disordered" evidence="8">
    <location>
        <begin position="660"/>
        <end position="750"/>
    </location>
</feature>
<keyword evidence="3" id="KW-0678">Repressor</keyword>
<feature type="region of interest" description="Disordered" evidence="8">
    <location>
        <begin position="910"/>
        <end position="973"/>
    </location>
</feature>
<dbReference type="CDD" id="cd21080">
    <property type="entry name" value="DHD_Skor"/>
    <property type="match status" value="1"/>
</dbReference>
<dbReference type="GO" id="GO:0005667">
    <property type="term" value="C:transcription regulator complex"/>
    <property type="evidence" value="ECO:0007669"/>
    <property type="project" value="TreeGrafter"/>
</dbReference>
<dbReference type="SUPFAM" id="SSF63763">
    <property type="entry name" value="SAND domain-like"/>
    <property type="match status" value="1"/>
</dbReference>
<feature type="compositionally biased region" description="Gly residues" evidence="8">
    <location>
        <begin position="739"/>
        <end position="750"/>
    </location>
</feature>
<comment type="similarity">
    <text evidence="2">Belongs to the SKI family.</text>
</comment>
<organism evidence="10 11">
    <name type="scientific">Camelus ferus</name>
    <name type="common">Wild bactrian camel</name>
    <name type="synonym">Camelus bactrianus ferus</name>
    <dbReference type="NCBI Taxonomy" id="419612"/>
    <lineage>
        <taxon>Eukaryota</taxon>
        <taxon>Metazoa</taxon>
        <taxon>Chordata</taxon>
        <taxon>Craniata</taxon>
        <taxon>Vertebrata</taxon>
        <taxon>Euteleostomi</taxon>
        <taxon>Mammalia</taxon>
        <taxon>Eutheria</taxon>
        <taxon>Laurasiatheria</taxon>
        <taxon>Artiodactyla</taxon>
        <taxon>Tylopoda</taxon>
        <taxon>Camelidae</taxon>
        <taxon>Camelus</taxon>
    </lineage>
</organism>
<evidence type="ECO:0000256" key="5">
    <source>
        <dbReference type="ARBA" id="ARBA00023163"/>
    </source>
</evidence>
<keyword evidence="7" id="KW-0175">Coiled coil</keyword>
<dbReference type="Pfam" id="PF08782">
    <property type="entry name" value="c-SKI_SMAD_bind"/>
    <property type="match status" value="1"/>
</dbReference>
<feature type="compositionally biased region" description="Low complexity" evidence="8">
    <location>
        <begin position="372"/>
        <end position="397"/>
    </location>
</feature>
<dbReference type="Proteomes" id="UP000694856">
    <property type="component" value="Chromosome 6"/>
</dbReference>
<keyword evidence="4" id="KW-0805">Transcription regulation</keyword>
<reference evidence="11" key="1">
    <citation type="submission" date="2025-08" db="UniProtKB">
        <authorList>
            <consortium name="RefSeq"/>
        </authorList>
    </citation>
    <scope>IDENTIFICATION</scope>
    <source>
        <tissue evidence="11">Ear skin</tissue>
    </source>
</reference>
<feature type="compositionally biased region" description="Basic and acidic residues" evidence="8">
    <location>
        <begin position="1184"/>
        <end position="1207"/>
    </location>
</feature>
<dbReference type="RefSeq" id="XP_032336755.1">
    <property type="nucleotide sequence ID" value="XM_032480864.1"/>
</dbReference>
<dbReference type="PANTHER" id="PTHR10005">
    <property type="entry name" value="SKI ONCOGENE-RELATED"/>
    <property type="match status" value="1"/>
</dbReference>
<dbReference type="Pfam" id="PF02437">
    <property type="entry name" value="Ski_Sno_DHD"/>
    <property type="match status" value="1"/>
</dbReference>
<keyword evidence="5" id="KW-0804">Transcription</keyword>
<feature type="compositionally biased region" description="Pro residues" evidence="8">
    <location>
        <begin position="953"/>
        <end position="968"/>
    </location>
</feature>